<protein>
    <submittedName>
        <fullName evidence="7">Uncharacterized protein</fullName>
    </submittedName>
</protein>
<name>A0A0D6LWZ5_9BILA</name>
<keyword evidence="8" id="KW-1185">Reference proteome</keyword>
<organism evidence="7 8">
    <name type="scientific">Ancylostoma ceylanicum</name>
    <dbReference type="NCBI Taxonomy" id="53326"/>
    <lineage>
        <taxon>Eukaryota</taxon>
        <taxon>Metazoa</taxon>
        <taxon>Ecdysozoa</taxon>
        <taxon>Nematoda</taxon>
        <taxon>Chromadorea</taxon>
        <taxon>Rhabditida</taxon>
        <taxon>Rhabditina</taxon>
        <taxon>Rhabditomorpha</taxon>
        <taxon>Strongyloidea</taxon>
        <taxon>Ancylostomatidae</taxon>
        <taxon>Ancylostomatinae</taxon>
        <taxon>Ancylostoma</taxon>
    </lineage>
</organism>
<gene>
    <name evidence="7" type="ORF">ANCCEY_06256</name>
</gene>
<dbReference type="PANTHER" id="PTHR12841">
    <property type="entry name" value="PROTEIN UNC-50 HOMOLOG"/>
    <property type="match status" value="1"/>
</dbReference>
<evidence type="ECO:0000256" key="3">
    <source>
        <dbReference type="ARBA" id="ARBA00022692"/>
    </source>
</evidence>
<evidence type="ECO:0000256" key="6">
    <source>
        <dbReference type="SAM" id="Phobius"/>
    </source>
</evidence>
<feature type="non-terminal residue" evidence="7">
    <location>
        <position position="1"/>
    </location>
</feature>
<evidence type="ECO:0000256" key="4">
    <source>
        <dbReference type="ARBA" id="ARBA00022989"/>
    </source>
</evidence>
<dbReference type="EMBL" id="KE124934">
    <property type="protein sequence ID" value="EPB74626.1"/>
    <property type="molecule type" value="Genomic_DNA"/>
</dbReference>
<dbReference type="GO" id="GO:0000139">
    <property type="term" value="C:Golgi membrane"/>
    <property type="evidence" value="ECO:0007669"/>
    <property type="project" value="TreeGrafter"/>
</dbReference>
<dbReference type="PANTHER" id="PTHR12841:SF6">
    <property type="entry name" value="PROTEIN UNC-50 HOMOLOG"/>
    <property type="match status" value="1"/>
</dbReference>
<feature type="transmembrane region" description="Helical" evidence="6">
    <location>
        <begin position="57"/>
        <end position="89"/>
    </location>
</feature>
<feature type="transmembrane region" description="Helical" evidence="6">
    <location>
        <begin position="174"/>
        <end position="196"/>
    </location>
</feature>
<dbReference type="AlphaFoldDB" id="A0A0D6LWZ5"/>
<keyword evidence="3 6" id="KW-0812">Transmembrane</keyword>
<evidence type="ECO:0000256" key="2">
    <source>
        <dbReference type="ARBA" id="ARBA00006293"/>
    </source>
</evidence>
<dbReference type="Proteomes" id="UP000054495">
    <property type="component" value="Unassembled WGS sequence"/>
</dbReference>
<proteinExistence type="inferred from homology"/>
<evidence type="ECO:0000313" key="8">
    <source>
        <dbReference type="Proteomes" id="UP000054495"/>
    </source>
</evidence>
<reference evidence="7 8" key="1">
    <citation type="submission" date="2013-05" db="EMBL/GenBank/DDBJ databases">
        <title>Draft genome of the parasitic nematode Anyclostoma ceylanicum.</title>
        <authorList>
            <person name="Mitreva M."/>
        </authorList>
    </citation>
    <scope>NUCLEOTIDE SEQUENCE [LARGE SCALE GENOMIC DNA]</scope>
</reference>
<evidence type="ECO:0000256" key="5">
    <source>
        <dbReference type="ARBA" id="ARBA00023136"/>
    </source>
</evidence>
<evidence type="ECO:0000256" key="1">
    <source>
        <dbReference type="ARBA" id="ARBA00004141"/>
    </source>
</evidence>
<sequence length="289" mass="32995">VVRLSNEEFVLCPHQPGTSGVQSPGIEKQFRFGTTSARSGYSTPGGTKDQFARDDPAFLVLLAFSLLFSSVFYAVALGLSLWGFVKFFLWLWLTRLPSFRLPLATPSGLLQLSTMCILRFLDTPKSSWEFEGPKKTSKHQIRNEQHEEKLVELNAVTENWANTPLPILHRTQYFLYPMTFLFISWVATITAGWNISQSAMGFYHYRCTYPFHMLMNFPCTVNKKLNEREKAFETRELANASLIYLQLPFPVVKSENNGEKETIEDVGQLRPASDQLLELLFCADTIDLK</sequence>
<comment type="similarity">
    <text evidence="2">Belongs to the unc-50 family.</text>
</comment>
<accession>A0A0D6LWZ5</accession>
<keyword evidence="4 6" id="KW-1133">Transmembrane helix</keyword>
<dbReference type="Pfam" id="PF05216">
    <property type="entry name" value="UNC-50"/>
    <property type="match status" value="2"/>
</dbReference>
<dbReference type="InterPro" id="IPR007881">
    <property type="entry name" value="UNC-50"/>
</dbReference>
<evidence type="ECO:0000313" key="7">
    <source>
        <dbReference type="EMBL" id="EPB74626.1"/>
    </source>
</evidence>
<keyword evidence="5 6" id="KW-0472">Membrane</keyword>
<comment type="subcellular location">
    <subcellularLocation>
        <location evidence="1">Membrane</location>
        <topology evidence="1">Multi-pass membrane protein</topology>
    </subcellularLocation>
</comment>